<evidence type="ECO:0000256" key="1">
    <source>
        <dbReference type="SAM" id="MobiDB-lite"/>
    </source>
</evidence>
<comment type="caution">
    <text evidence="2">The sequence shown here is derived from an EMBL/GenBank/DDBJ whole genome shotgun (WGS) entry which is preliminary data.</text>
</comment>
<gene>
    <name evidence="2" type="ORF">EGW08_016528</name>
</gene>
<feature type="compositionally biased region" description="Low complexity" evidence="1">
    <location>
        <begin position="177"/>
        <end position="197"/>
    </location>
</feature>
<feature type="compositionally biased region" description="Basic and acidic residues" evidence="1">
    <location>
        <begin position="167"/>
        <end position="176"/>
    </location>
</feature>
<evidence type="ECO:0000313" key="3">
    <source>
        <dbReference type="Proteomes" id="UP000271974"/>
    </source>
</evidence>
<feature type="compositionally biased region" description="Basic residues" evidence="1">
    <location>
        <begin position="233"/>
        <end position="244"/>
    </location>
</feature>
<keyword evidence="3" id="KW-1185">Reference proteome</keyword>
<reference evidence="2 3" key="1">
    <citation type="submission" date="2019-01" db="EMBL/GenBank/DDBJ databases">
        <title>A draft genome assembly of the solar-powered sea slug Elysia chlorotica.</title>
        <authorList>
            <person name="Cai H."/>
            <person name="Li Q."/>
            <person name="Fang X."/>
            <person name="Li J."/>
            <person name="Curtis N.E."/>
            <person name="Altenburger A."/>
            <person name="Shibata T."/>
            <person name="Feng M."/>
            <person name="Maeda T."/>
            <person name="Schwartz J.A."/>
            <person name="Shigenobu S."/>
            <person name="Lundholm N."/>
            <person name="Nishiyama T."/>
            <person name="Yang H."/>
            <person name="Hasebe M."/>
            <person name="Li S."/>
            <person name="Pierce S.K."/>
            <person name="Wang J."/>
        </authorList>
    </citation>
    <scope>NUCLEOTIDE SEQUENCE [LARGE SCALE GENOMIC DNA]</scope>
    <source>
        <strain evidence="2">EC2010</strain>
        <tissue evidence="2">Whole organism of an adult</tissue>
    </source>
</reference>
<name>A0A3S1B4B3_ELYCH</name>
<feature type="compositionally biased region" description="Polar residues" evidence="1">
    <location>
        <begin position="155"/>
        <end position="166"/>
    </location>
</feature>
<dbReference type="EMBL" id="RQTK01000717">
    <property type="protein sequence ID" value="RUS75713.1"/>
    <property type="molecule type" value="Genomic_DNA"/>
</dbReference>
<feature type="compositionally biased region" description="Polar residues" evidence="1">
    <location>
        <begin position="223"/>
        <end position="232"/>
    </location>
</feature>
<dbReference type="AlphaFoldDB" id="A0A3S1B4B3"/>
<protein>
    <submittedName>
        <fullName evidence="2">Uncharacterized protein</fullName>
    </submittedName>
</protein>
<accession>A0A3S1B4B3</accession>
<evidence type="ECO:0000313" key="2">
    <source>
        <dbReference type="EMBL" id="RUS75713.1"/>
    </source>
</evidence>
<proteinExistence type="predicted"/>
<feature type="compositionally biased region" description="Basic and acidic residues" evidence="1">
    <location>
        <begin position="253"/>
        <end position="262"/>
    </location>
</feature>
<dbReference type="Proteomes" id="UP000271974">
    <property type="component" value="Unassembled WGS sequence"/>
</dbReference>
<sequence length="289" mass="32112">MSSYLPQESFNNQPDTGMLIAQPFENIPSLLHEMGELCPGGRTKTIPDRRRQAVSILDDIFGDNSFPSLNNVHAMECPQPKSDTASHMGSTNLCKRKKDKEPLAEAVPSEDKIDLPGTSKKDVCWTEIKPMKSSRNPEKDLDTCPKDEHPCKNLSIHTGQQLTSDIKSSDPYRRDSATATSSAKTRGTSTASTSAVADTDMDNEHEMFGAMLTSSTFCEEAQPSCSNNSSIIRKNKKDRRKKQTPVKGVRVNRNFEEEKNGGDDFDDLENWGRVNLNHRAPIDSESLFS</sequence>
<feature type="compositionally biased region" description="Basic and acidic residues" evidence="1">
    <location>
        <begin position="135"/>
        <end position="151"/>
    </location>
</feature>
<organism evidence="2 3">
    <name type="scientific">Elysia chlorotica</name>
    <name type="common">Eastern emerald elysia</name>
    <name type="synonym">Sea slug</name>
    <dbReference type="NCBI Taxonomy" id="188477"/>
    <lineage>
        <taxon>Eukaryota</taxon>
        <taxon>Metazoa</taxon>
        <taxon>Spiralia</taxon>
        <taxon>Lophotrochozoa</taxon>
        <taxon>Mollusca</taxon>
        <taxon>Gastropoda</taxon>
        <taxon>Heterobranchia</taxon>
        <taxon>Euthyneura</taxon>
        <taxon>Panpulmonata</taxon>
        <taxon>Sacoglossa</taxon>
        <taxon>Placobranchoidea</taxon>
        <taxon>Plakobranchidae</taxon>
        <taxon>Elysia</taxon>
    </lineage>
</organism>
<feature type="region of interest" description="Disordered" evidence="1">
    <location>
        <begin position="223"/>
        <end position="269"/>
    </location>
</feature>
<feature type="region of interest" description="Disordered" evidence="1">
    <location>
        <begin position="126"/>
        <end position="200"/>
    </location>
</feature>